<dbReference type="RefSeq" id="WP_162442165.1">
    <property type="nucleotide sequence ID" value="NZ_CP048222.1"/>
</dbReference>
<evidence type="ECO:0000313" key="1">
    <source>
        <dbReference type="EMBL" id="QHT66092.1"/>
    </source>
</evidence>
<organism evidence="1 2">
    <name type="scientific">Rhodocytophaga rosea</name>
    <dbReference type="NCBI Taxonomy" id="2704465"/>
    <lineage>
        <taxon>Bacteria</taxon>
        <taxon>Pseudomonadati</taxon>
        <taxon>Bacteroidota</taxon>
        <taxon>Cytophagia</taxon>
        <taxon>Cytophagales</taxon>
        <taxon>Rhodocytophagaceae</taxon>
        <taxon>Rhodocytophaga</taxon>
    </lineage>
</organism>
<protein>
    <submittedName>
        <fullName evidence="1">Uncharacterized protein</fullName>
    </submittedName>
</protein>
<accession>A0A6C0GEC2</accession>
<proteinExistence type="predicted"/>
<dbReference type="EMBL" id="CP048222">
    <property type="protein sequence ID" value="QHT66092.1"/>
    <property type="molecule type" value="Genomic_DNA"/>
</dbReference>
<sequence>MAIILDKYIEIRNLTDPQKVFERLDNQFIDIMYVDRISERGVIMLLDVNIDPAQKTDLDWLKELLDSVLPEIGETEYFLTPIIS</sequence>
<keyword evidence="2" id="KW-1185">Reference proteome</keyword>
<evidence type="ECO:0000313" key="2">
    <source>
        <dbReference type="Proteomes" id="UP000480178"/>
    </source>
</evidence>
<dbReference type="KEGG" id="rhoz:GXP67_05125"/>
<reference evidence="1 2" key="1">
    <citation type="submission" date="2020-01" db="EMBL/GenBank/DDBJ databases">
        <authorList>
            <person name="Kim M.K."/>
        </authorList>
    </citation>
    <scope>NUCLEOTIDE SEQUENCE [LARGE SCALE GENOMIC DNA]</scope>
    <source>
        <strain evidence="1 2">172606-1</strain>
    </source>
</reference>
<dbReference type="AlphaFoldDB" id="A0A6C0GEC2"/>
<gene>
    <name evidence="1" type="ORF">GXP67_05125</name>
</gene>
<name>A0A6C0GEC2_9BACT</name>
<dbReference type="Proteomes" id="UP000480178">
    <property type="component" value="Chromosome"/>
</dbReference>